<dbReference type="PANTHER" id="PTHR10519:SF20">
    <property type="entry name" value="G-PROTEIN COUPLED RECEPTOR 156-RELATED"/>
    <property type="match status" value="1"/>
</dbReference>
<feature type="transmembrane region" description="Helical" evidence="11">
    <location>
        <begin position="1707"/>
        <end position="1729"/>
    </location>
</feature>
<dbReference type="Pfam" id="PF00003">
    <property type="entry name" value="7tm_3"/>
    <property type="match status" value="1"/>
</dbReference>
<feature type="domain" description="G-protein coupled receptors family 3 profile" evidence="13">
    <location>
        <begin position="1677"/>
        <end position="1801"/>
    </location>
</feature>
<evidence type="ECO:0000256" key="4">
    <source>
        <dbReference type="ARBA" id="ARBA00023040"/>
    </source>
</evidence>
<dbReference type="SUPFAM" id="SSF50969">
    <property type="entry name" value="YVTN repeat-like/Quinoprotein amine dehydrogenase"/>
    <property type="match status" value="1"/>
</dbReference>
<dbReference type="PANTHER" id="PTHR10519">
    <property type="entry name" value="GABA-B RECEPTOR"/>
    <property type="match status" value="1"/>
</dbReference>
<evidence type="ECO:0000313" key="14">
    <source>
        <dbReference type="EMBL" id="GMH89570.1"/>
    </source>
</evidence>
<feature type="region of interest" description="Disordered" evidence="10">
    <location>
        <begin position="682"/>
        <end position="730"/>
    </location>
</feature>
<evidence type="ECO:0000256" key="7">
    <source>
        <dbReference type="ARBA" id="ARBA00023180"/>
    </source>
</evidence>
<dbReference type="Proteomes" id="UP001165085">
    <property type="component" value="Unassembled WGS sequence"/>
</dbReference>
<keyword evidence="15" id="KW-1185">Reference proteome</keyword>
<keyword evidence="7" id="KW-0325">Glycoprotein</keyword>
<dbReference type="GO" id="GO:0004965">
    <property type="term" value="F:G protein-coupled GABA receptor activity"/>
    <property type="evidence" value="ECO:0007669"/>
    <property type="project" value="InterPro"/>
</dbReference>
<dbReference type="InterPro" id="IPR017978">
    <property type="entry name" value="GPCR_3_C"/>
</dbReference>
<comment type="subcellular location">
    <subcellularLocation>
        <location evidence="1">Membrane</location>
        <topology evidence="1">Multi-pass membrane protein</topology>
    </subcellularLocation>
</comment>
<evidence type="ECO:0000256" key="12">
    <source>
        <dbReference type="SAM" id="SignalP"/>
    </source>
</evidence>
<evidence type="ECO:0000256" key="9">
    <source>
        <dbReference type="PROSITE-ProRule" id="PRU00087"/>
    </source>
</evidence>
<feature type="transmembrane region" description="Helical" evidence="11">
    <location>
        <begin position="1606"/>
        <end position="1627"/>
    </location>
</feature>
<feature type="compositionally biased region" description="Pro residues" evidence="10">
    <location>
        <begin position="695"/>
        <end position="705"/>
    </location>
</feature>
<feature type="transmembrane region" description="Helical" evidence="11">
    <location>
        <begin position="1574"/>
        <end position="1594"/>
    </location>
</feature>
<feature type="compositionally biased region" description="Low complexity" evidence="10">
    <location>
        <begin position="706"/>
        <end position="730"/>
    </location>
</feature>
<feature type="transmembrane region" description="Helical" evidence="11">
    <location>
        <begin position="1537"/>
        <end position="1562"/>
    </location>
</feature>
<feature type="region of interest" description="Disordered" evidence="10">
    <location>
        <begin position="184"/>
        <end position="213"/>
    </location>
</feature>
<feature type="compositionally biased region" description="Pro residues" evidence="10">
    <location>
        <begin position="198"/>
        <end position="213"/>
    </location>
</feature>
<dbReference type="InterPro" id="IPR011044">
    <property type="entry name" value="Quino_amine_DH_bsu"/>
</dbReference>
<dbReference type="InterPro" id="IPR002455">
    <property type="entry name" value="GPCR3_GABA-B"/>
</dbReference>
<evidence type="ECO:0000259" key="13">
    <source>
        <dbReference type="PROSITE" id="PS50259"/>
    </source>
</evidence>
<dbReference type="InterPro" id="IPR017868">
    <property type="entry name" value="Filamin/ABP280_repeat-like"/>
</dbReference>
<evidence type="ECO:0000256" key="1">
    <source>
        <dbReference type="ARBA" id="ARBA00004141"/>
    </source>
</evidence>
<keyword evidence="8" id="KW-0807">Transducer</keyword>
<feature type="transmembrane region" description="Helical" evidence="11">
    <location>
        <begin position="1741"/>
        <end position="1760"/>
    </location>
</feature>
<feature type="compositionally biased region" description="Low complexity" evidence="10">
    <location>
        <begin position="682"/>
        <end position="694"/>
    </location>
</feature>
<evidence type="ECO:0000313" key="15">
    <source>
        <dbReference type="Proteomes" id="UP001165085"/>
    </source>
</evidence>
<gene>
    <name evidence="14" type="ORF">TrST_g3499</name>
</gene>
<feature type="transmembrane region" description="Helical" evidence="11">
    <location>
        <begin position="1775"/>
        <end position="1794"/>
    </location>
</feature>
<organism evidence="14 15">
    <name type="scientific">Triparma strigata</name>
    <dbReference type="NCBI Taxonomy" id="1606541"/>
    <lineage>
        <taxon>Eukaryota</taxon>
        <taxon>Sar</taxon>
        <taxon>Stramenopiles</taxon>
        <taxon>Ochrophyta</taxon>
        <taxon>Bolidophyceae</taxon>
        <taxon>Parmales</taxon>
        <taxon>Triparmaceae</taxon>
        <taxon>Triparma</taxon>
    </lineage>
</organism>
<sequence>MRTSLAFVFVICISTSQAGKWEVPGVNFPFPDDNDNEVCVDDDNNNGCNNLCYDSNQDHHADWDDPTCFSRCYNGMAGGGASVFSDEKDESDLCSYYVENSYEPVGSNGLSPFAYLSGGRIVDTCASYYTYGFSASTPTRILLGCKECADGYEPEERDGKTEKKLDKKWNKAVRWGCILEDGMDEPPRDDLIQTTPPTASPTMPPTASPTPPPPPVAVTVEILPKVNGDHYRSGDPIDVKVHGTVKPLSRVALFSVGDQERCERGNHDNYRRAYKGYNGRHKSIISDMDPYAWFQKESYREWDNKWVNSGSMGDEDDLRAKATVESGGESGPVLTSGHGLNDGVEHYMFQGDQKTMIDFGDIIPSASYSICSGTRYSTEDRSKQNRILTAPWLNWFHGHQRWSQGNWAKLGAFYAEEWLLPKSRLPSSTPRTEWVFMCTSYDDDSKTVKIKVNDQEIETLSATEHLPHPERIVINAPDGNFVNERSDFMFAELFTFKRALNDEELENAGHYLNTFKTESGNKIRLYTKDDTVGDFFAAVEYCPTNCDNSVEGRCRGCESDILDSERSEPVPITIHPAITNSPTKAPTIAPTVSPTSAPTFSPTIAPTYAPTQSTCTNGQLDKENGETDVDCGGPNCFGCDDRKLCEEDDDCKSNSCQPCLSELCDAFTGTGSVCVAATIAPSASPTKTPSVAPTTSPPTMSPTSPPTTMSPTMAPTFAPTTSPTTSPTAVPTSLDTMAPTAFQETVCGVENKCLEGTESCCNSISSNIFVTSKITQRILFYDLKSNTFVKFLEHTGKMKETVIIEEDLDDELLEYETESSFTMESDKLSMSKHHGASQIAFSPSGREIYFTRSADSTSKEEGSLEAFHAQTGEHAYTVLSSTQFFDIFNVDSNGPFDPYALRIFDNNNGTNAWFFSEKNTNSLYSAWTTITKNNQENQEFRTLFTSPRDCSIVDFAVESNENELARRGELIILILCTCKSTADQVHMILENKDFAERLLDLPDTVDARSIEFVPNHHGVLSERFYVGVHPKDIDREDEEPHIYERSTIETEYSKAVLKLSDLQNTRLGLDVGMIRRNHNGLCYVSEMSHGLPLIMNATLPDDVKVIGQTGDKLGDLADSYAIAFNPNTFGLNSEVVINVPEQVSAGAEISLQVVLKNSNNEPVNVETFLEGTISGHAGRSMSTSGMKIEEKIPSSKFQQRKRPYLNVYDCSIKVQTASRSDAAEEDKFELKLEVAGLGMQIGDPLRFWITPGPTAASKSRLLKTYSSSNAGESIEITIETYDEWGNRRDFVSGYDEDLLDLEKFELTKFVDNSTTTNEDTNSTKDFEQEFSRVSPGLFKVKITSKLSGAFTFRAEYDGEDLSNSPFNVVVLPGAVNVTNSEAMGNGLEFFEPKSGVLDNSFDIFMKDSFGNIVPGKSCADNVNIDLVAVKKDKKSQNVFAGSAQKKFEESRKRVEVKKIPKNDGSIKVSFTVAESDYDKLELSVNFTEPSGSFESKKAGSESSIKYTKKNGETIDLSRMDVAPTRKDEKMVVGMYDLLIITAFSAFVSLYTILVAGLVHYWRNENAIKFSQRRLLNLLLLGAFIVNLAITVQTVPGFIELESSCTIVSWGGVMGIALIFVSVGAKLYRVKELAFAKANKKVRITDGYLVKRILLYMGSLAGYMAFATIIAPMKLEQLISPDPIEVDEVSGTKTYGVVAQCNYTGSQLWFPVWGALVILFVAVLVMASQTRKLHSAFSETRWIAHSVYTFVVCLCMIFLLISDDRIMYKFPAKDKYFRIIPLSLGSFIFVNLMFLPKFNYIMKQEKIELTDLTKALPKKSSVDGLGGEGAGGEKQSFSGKHSGNLAVSSFKKRDVVATTTTTTTTATPDATSRPGMGRRESSFSTKNPMASKEPSSKKMQRLEKENERLNALLMSQKQIIATSGSGSFGGPPTAVLGEEGWVGRESSVSMVMPSQNSDWQMFHDAEGHPYYYREKDGKCQYDAPADI</sequence>
<keyword evidence="12" id="KW-0732">Signal</keyword>
<keyword evidence="3 11" id="KW-1133">Transmembrane helix</keyword>
<dbReference type="OrthoDB" id="10390135at2759"/>
<evidence type="ECO:0000256" key="8">
    <source>
        <dbReference type="ARBA" id="ARBA00023224"/>
    </source>
</evidence>
<evidence type="ECO:0000256" key="2">
    <source>
        <dbReference type="ARBA" id="ARBA00022692"/>
    </source>
</evidence>
<evidence type="ECO:0000256" key="3">
    <source>
        <dbReference type="ARBA" id="ARBA00022989"/>
    </source>
</evidence>
<evidence type="ECO:0000256" key="6">
    <source>
        <dbReference type="ARBA" id="ARBA00023170"/>
    </source>
</evidence>
<accession>A0A9W7ETN3</accession>
<dbReference type="PROSITE" id="PS50259">
    <property type="entry name" value="G_PROTEIN_RECEP_F3_4"/>
    <property type="match status" value="1"/>
</dbReference>
<keyword evidence="6" id="KW-0675">Receptor</keyword>
<keyword evidence="5 11" id="KW-0472">Membrane</keyword>
<reference evidence="15" key="1">
    <citation type="journal article" date="2023" name="Commun. Biol.">
        <title>Genome analysis of Parmales, the sister group of diatoms, reveals the evolutionary specialization of diatoms from phago-mixotrophs to photoautotrophs.</title>
        <authorList>
            <person name="Ban H."/>
            <person name="Sato S."/>
            <person name="Yoshikawa S."/>
            <person name="Yamada K."/>
            <person name="Nakamura Y."/>
            <person name="Ichinomiya M."/>
            <person name="Sato N."/>
            <person name="Blanc-Mathieu R."/>
            <person name="Endo H."/>
            <person name="Kuwata A."/>
            <person name="Ogata H."/>
        </authorList>
    </citation>
    <scope>NUCLEOTIDE SEQUENCE [LARGE SCALE GENOMIC DNA]</scope>
    <source>
        <strain evidence="15">NIES 3701</strain>
    </source>
</reference>
<dbReference type="GO" id="GO:0038039">
    <property type="term" value="C:G protein-coupled receptor heterodimeric complex"/>
    <property type="evidence" value="ECO:0007669"/>
    <property type="project" value="TreeGrafter"/>
</dbReference>
<comment type="caution">
    <text evidence="14">The sequence shown here is derived from an EMBL/GenBank/DDBJ whole genome shotgun (WGS) entry which is preliminary data.</text>
</comment>
<feature type="chain" id="PRO_5040800106" description="G-protein coupled receptors family 3 profile domain-containing protein" evidence="12">
    <location>
        <begin position="19"/>
        <end position="1986"/>
    </location>
</feature>
<feature type="signal peptide" evidence="12">
    <location>
        <begin position="1"/>
        <end position="18"/>
    </location>
</feature>
<dbReference type="EMBL" id="BRXY01000360">
    <property type="protein sequence ID" value="GMH89570.1"/>
    <property type="molecule type" value="Genomic_DNA"/>
</dbReference>
<evidence type="ECO:0000256" key="5">
    <source>
        <dbReference type="ARBA" id="ARBA00023136"/>
    </source>
</evidence>
<evidence type="ECO:0000256" key="11">
    <source>
        <dbReference type="SAM" id="Phobius"/>
    </source>
</evidence>
<keyword evidence="4" id="KW-0297">G-protein coupled receptor</keyword>
<evidence type="ECO:0000256" key="10">
    <source>
        <dbReference type="SAM" id="MobiDB-lite"/>
    </source>
</evidence>
<protein>
    <recommendedName>
        <fullName evidence="13">G-protein coupled receptors family 3 profile domain-containing protein</fullName>
    </recommendedName>
</protein>
<feature type="region of interest" description="Disordered" evidence="10">
    <location>
        <begin position="1857"/>
        <end position="1899"/>
    </location>
</feature>
<keyword evidence="2 11" id="KW-0812">Transmembrane</keyword>
<feature type="compositionally biased region" description="Low complexity" evidence="10">
    <location>
        <begin position="1857"/>
        <end position="1866"/>
    </location>
</feature>
<name>A0A9W7ETN3_9STRA</name>
<feature type="transmembrane region" description="Helical" evidence="11">
    <location>
        <begin position="1648"/>
        <end position="1670"/>
    </location>
</feature>
<proteinExistence type="predicted"/>
<dbReference type="GO" id="GO:0007214">
    <property type="term" value="P:gamma-aminobutyric acid signaling pathway"/>
    <property type="evidence" value="ECO:0007669"/>
    <property type="project" value="TreeGrafter"/>
</dbReference>
<feature type="repeat" description="Filamin" evidence="9">
    <location>
        <begin position="1336"/>
        <end position="1370"/>
    </location>
</feature>
<dbReference type="PROSITE" id="PS50194">
    <property type="entry name" value="FILAMIN_REPEAT"/>
    <property type="match status" value="1"/>
</dbReference>